<reference evidence="5" key="1">
    <citation type="submission" date="2021-05" db="EMBL/GenBank/DDBJ databases">
        <authorList>
            <person name="Kaiqin L."/>
            <person name="Jian G."/>
        </authorList>
    </citation>
    <scope>NUCLEOTIDE SEQUENCE</scope>
    <source>
        <strain evidence="5">HDS5</strain>
    </source>
</reference>
<gene>
    <name evidence="5" type="ORF">KGD82_00715</name>
</gene>
<dbReference type="InterPro" id="IPR029051">
    <property type="entry name" value="DUF4352"/>
</dbReference>
<dbReference type="PROSITE" id="PS51257">
    <property type="entry name" value="PROKAR_LIPOPROTEIN"/>
    <property type="match status" value="1"/>
</dbReference>
<evidence type="ECO:0000256" key="1">
    <source>
        <dbReference type="ARBA" id="ARBA00022729"/>
    </source>
</evidence>
<feature type="transmembrane region" description="Helical" evidence="3">
    <location>
        <begin position="7"/>
        <end position="31"/>
    </location>
</feature>
<dbReference type="EMBL" id="CP074402">
    <property type="protein sequence ID" value="QVJ01677.1"/>
    <property type="molecule type" value="Genomic_DNA"/>
</dbReference>
<name>A0A975LAM5_9ACTN</name>
<evidence type="ECO:0000256" key="3">
    <source>
        <dbReference type="SAM" id="Phobius"/>
    </source>
</evidence>
<protein>
    <submittedName>
        <fullName evidence="5">DUF4352 domain-containing protein</fullName>
    </submittedName>
</protein>
<feature type="compositionally biased region" description="Acidic residues" evidence="2">
    <location>
        <begin position="47"/>
        <end position="71"/>
    </location>
</feature>
<keyword evidence="3" id="KW-0812">Transmembrane</keyword>
<sequence length="183" mass="18833">MSTGKKIGLGCGGCLGVILILLLMVGCVVALSGDEDTSSSTGASSSDTEEAAVEEGEESEEAAEEEPAEEVSDIVLTASHAGTAGDTIDDTVYTVIDVTVENNGDEPLEVNPIYFNVILADGTVRSDWADAIFADINPLSAVTLSPGQRVEGQIAVVGDDVDVASVEMDEMFGLGQSITTDIT</sequence>
<evidence type="ECO:0000256" key="2">
    <source>
        <dbReference type="SAM" id="MobiDB-lite"/>
    </source>
</evidence>
<dbReference type="Gene3D" id="2.60.40.1240">
    <property type="match status" value="1"/>
</dbReference>
<evidence type="ECO:0000313" key="5">
    <source>
        <dbReference type="EMBL" id="QVJ01677.1"/>
    </source>
</evidence>
<dbReference type="Pfam" id="PF11611">
    <property type="entry name" value="DUF4352"/>
    <property type="match status" value="1"/>
</dbReference>
<accession>A0A975LAM5</accession>
<dbReference type="KEGG" id="nec:KGD82_00715"/>
<dbReference type="AlphaFoldDB" id="A0A975LAM5"/>
<dbReference type="Proteomes" id="UP000682416">
    <property type="component" value="Chromosome"/>
</dbReference>
<organism evidence="5 6">
    <name type="scientific">Nocardiopsis eucommiae</name>
    <dbReference type="NCBI Taxonomy" id="2831970"/>
    <lineage>
        <taxon>Bacteria</taxon>
        <taxon>Bacillati</taxon>
        <taxon>Actinomycetota</taxon>
        <taxon>Actinomycetes</taxon>
        <taxon>Streptosporangiales</taxon>
        <taxon>Nocardiopsidaceae</taxon>
        <taxon>Nocardiopsis</taxon>
    </lineage>
</organism>
<keyword evidence="3" id="KW-1133">Transmembrane helix</keyword>
<dbReference type="InterPro" id="IPR029050">
    <property type="entry name" value="Immunoprotect_excell_Ig-like"/>
</dbReference>
<proteinExistence type="predicted"/>
<feature type="domain" description="DUF4352" evidence="4">
    <location>
        <begin position="89"/>
        <end position="159"/>
    </location>
</feature>
<feature type="region of interest" description="Disordered" evidence="2">
    <location>
        <begin position="35"/>
        <end position="71"/>
    </location>
</feature>
<evidence type="ECO:0000313" key="6">
    <source>
        <dbReference type="Proteomes" id="UP000682416"/>
    </source>
</evidence>
<evidence type="ECO:0000259" key="4">
    <source>
        <dbReference type="Pfam" id="PF11611"/>
    </source>
</evidence>
<keyword evidence="1" id="KW-0732">Signal</keyword>
<keyword evidence="6" id="KW-1185">Reference proteome</keyword>
<keyword evidence="3" id="KW-0472">Membrane</keyword>